<dbReference type="PATRIC" id="fig|667014.3.peg.605"/>
<dbReference type="KEGG" id="tid:Thein_0587"/>
<dbReference type="InterPro" id="IPR027417">
    <property type="entry name" value="P-loop_NTPase"/>
</dbReference>
<dbReference type="PANTHER" id="PTHR11669:SF8">
    <property type="entry name" value="DNA POLYMERASE III SUBUNIT DELTA"/>
    <property type="match status" value="1"/>
</dbReference>
<dbReference type="STRING" id="667014.Thein_0587"/>
<accession>F8ABF7</accession>
<proteinExistence type="predicted"/>
<keyword evidence="2" id="KW-1185">Reference proteome</keyword>
<dbReference type="Proteomes" id="UP000006793">
    <property type="component" value="Chromosome"/>
</dbReference>
<dbReference type="PaxDb" id="667014-Thein_0587"/>
<gene>
    <name evidence="1" type="ordered locus">Thein_0587</name>
</gene>
<reference evidence="2" key="1">
    <citation type="submission" date="2011-04" db="EMBL/GenBank/DDBJ databases">
        <title>The complete genome of Thermodesulfatator indicus DSM 15286.</title>
        <authorList>
            <person name="Lucas S."/>
            <person name="Copeland A."/>
            <person name="Lapidus A."/>
            <person name="Bruce D."/>
            <person name="Goodwin L."/>
            <person name="Pitluck S."/>
            <person name="Peters L."/>
            <person name="Kyrpides N."/>
            <person name="Mavromatis K."/>
            <person name="Pagani I."/>
            <person name="Ivanova N."/>
            <person name="Saunders L."/>
            <person name="Detter J.C."/>
            <person name="Tapia R."/>
            <person name="Han C."/>
            <person name="Land M."/>
            <person name="Hauser L."/>
            <person name="Markowitz V."/>
            <person name="Cheng J.-F."/>
            <person name="Hugenholtz P."/>
            <person name="Woyke T."/>
            <person name="Wu D."/>
            <person name="Spring S."/>
            <person name="Schroeder M."/>
            <person name="Brambilla E."/>
            <person name="Klenk H.-P."/>
            <person name="Eisen J.A."/>
        </authorList>
    </citation>
    <scope>NUCLEOTIDE SEQUENCE [LARGE SCALE GENOMIC DNA]</scope>
    <source>
        <strain evidence="2">DSM 15286 / JCM 11887 / CIR29812</strain>
    </source>
</reference>
<dbReference type="GO" id="GO:0006261">
    <property type="term" value="P:DNA-templated DNA replication"/>
    <property type="evidence" value="ECO:0007669"/>
    <property type="project" value="TreeGrafter"/>
</dbReference>
<dbReference type="Gene3D" id="3.40.50.300">
    <property type="entry name" value="P-loop containing nucleotide triphosphate hydrolases"/>
    <property type="match status" value="1"/>
</dbReference>
<organism evidence="1 2">
    <name type="scientific">Thermodesulfatator indicus (strain DSM 15286 / JCM 11887 / CIR29812)</name>
    <dbReference type="NCBI Taxonomy" id="667014"/>
    <lineage>
        <taxon>Bacteria</taxon>
        <taxon>Pseudomonadati</taxon>
        <taxon>Thermodesulfobacteriota</taxon>
        <taxon>Thermodesulfobacteria</taxon>
        <taxon>Thermodesulfobacteriales</taxon>
        <taxon>Thermodesulfatatoraceae</taxon>
        <taxon>Thermodesulfatator</taxon>
    </lineage>
</organism>
<dbReference type="AlphaFoldDB" id="F8ABF7"/>
<sequence>MSALEAKILSFSEIKGQEKALAILKQAQEENRLPHAYLFLGPEGVGRETTALSLFRRLLCVKQSGCGECVPCKKFERGNHPDVEIIQPQGKSIKIEQIRELEAKLYFRPLEAERRFILFTDAEAMTREAANALLKSLEEPPAYTLFVLIAKSTEGLLPTIVSRCQVLRFRPIPKDTLKELLVKRLGITSEEAEGLAILAEGSVARALRLAEKGYLEELARLVKAIATGKPHLIVSVAEVLPKLGEDLPLFWELVLVWLRQALVNELGLDEFPALFPEKPPRDFIIPALEKIEKAFLALQMNLNQELFLLELLTNLSKLWRETSQAEVASMSTGAA</sequence>
<dbReference type="RefSeq" id="WP_013907213.1">
    <property type="nucleotide sequence ID" value="NC_015681.1"/>
</dbReference>
<dbReference type="FunFam" id="3.40.50.300:FF:001255">
    <property type="entry name" value="DNA polymerase III subunit delta"/>
    <property type="match status" value="1"/>
</dbReference>
<evidence type="ECO:0000313" key="1">
    <source>
        <dbReference type="EMBL" id="AEH44468.1"/>
    </source>
</evidence>
<dbReference type="GO" id="GO:0008408">
    <property type="term" value="F:3'-5' exonuclease activity"/>
    <property type="evidence" value="ECO:0007669"/>
    <property type="project" value="InterPro"/>
</dbReference>
<reference evidence="1 2" key="2">
    <citation type="journal article" date="2012" name="Stand. Genomic Sci.">
        <title>Complete genome sequence of the thermophilic sulfate-reducing ocean bacterium Thermodesulfatator indicus type strain (CIR29812(T)).</title>
        <authorList>
            <person name="Anderson I."/>
            <person name="Saunders E."/>
            <person name="Lapidus A."/>
            <person name="Nolan M."/>
            <person name="Lucas S."/>
            <person name="Tice H."/>
            <person name="Del Rio T.G."/>
            <person name="Cheng J.F."/>
            <person name="Han C."/>
            <person name="Tapia R."/>
            <person name="Goodwin L.A."/>
            <person name="Pitluck S."/>
            <person name="Liolios K."/>
            <person name="Mavromatis K."/>
            <person name="Pagani I."/>
            <person name="Ivanova N."/>
            <person name="Mikhailova N."/>
            <person name="Pati A."/>
            <person name="Chen A."/>
            <person name="Palaniappan K."/>
            <person name="Land M."/>
            <person name="Hauser L."/>
            <person name="Jeffries C.D."/>
            <person name="Chang Y.J."/>
            <person name="Brambilla E.M."/>
            <person name="Rohde M."/>
            <person name="Spring S."/>
            <person name="Goker M."/>
            <person name="Detter J.C."/>
            <person name="Woyke T."/>
            <person name="Bristow J."/>
            <person name="Eisen J.A."/>
            <person name="Markowitz V."/>
            <person name="Hugenholtz P."/>
            <person name="Kyrpides N.C."/>
            <person name="Klenk H.P."/>
        </authorList>
    </citation>
    <scope>NUCLEOTIDE SEQUENCE [LARGE SCALE GENOMIC DNA]</scope>
    <source>
        <strain evidence="2">DSM 15286 / JCM 11887 / CIR29812</strain>
    </source>
</reference>
<dbReference type="FunCoup" id="F8ABF7">
    <property type="interactions" value="155"/>
</dbReference>
<dbReference type="InterPro" id="IPR004622">
    <property type="entry name" value="DNA_pol_HolB"/>
</dbReference>
<dbReference type="InParanoid" id="F8ABF7"/>
<protein>
    <submittedName>
        <fullName evidence="1">DNA polymerase III, delta prime subunit</fullName>
    </submittedName>
</protein>
<dbReference type="InterPro" id="IPR050238">
    <property type="entry name" value="DNA_Rep/Repair_Clamp_Loader"/>
</dbReference>
<name>F8ABF7_THEID</name>
<dbReference type="Pfam" id="PF13177">
    <property type="entry name" value="DNA_pol3_delta2"/>
    <property type="match status" value="1"/>
</dbReference>
<dbReference type="PANTHER" id="PTHR11669">
    <property type="entry name" value="REPLICATION FACTOR C / DNA POLYMERASE III GAMMA-TAU SUBUNIT"/>
    <property type="match status" value="1"/>
</dbReference>
<dbReference type="OrthoDB" id="9811073at2"/>
<evidence type="ECO:0000313" key="2">
    <source>
        <dbReference type="Proteomes" id="UP000006793"/>
    </source>
</evidence>
<dbReference type="NCBIfam" id="TIGR00678">
    <property type="entry name" value="holB"/>
    <property type="match status" value="1"/>
</dbReference>
<dbReference type="GO" id="GO:0003887">
    <property type="term" value="F:DNA-directed DNA polymerase activity"/>
    <property type="evidence" value="ECO:0007669"/>
    <property type="project" value="InterPro"/>
</dbReference>
<dbReference type="SUPFAM" id="SSF52540">
    <property type="entry name" value="P-loop containing nucleoside triphosphate hydrolases"/>
    <property type="match status" value="1"/>
</dbReference>
<dbReference type="EMBL" id="CP002683">
    <property type="protein sequence ID" value="AEH44468.1"/>
    <property type="molecule type" value="Genomic_DNA"/>
</dbReference>
<dbReference type="HOGENOM" id="CLU_006229_4_0_0"/>
<dbReference type="eggNOG" id="COG2812">
    <property type="taxonomic scope" value="Bacteria"/>
</dbReference>